<evidence type="ECO:0000256" key="14">
    <source>
        <dbReference type="SAM" id="Phobius"/>
    </source>
</evidence>
<keyword evidence="6 14" id="KW-0472">Membrane</keyword>
<accession>A0A6I8N7P9</accession>
<evidence type="ECO:0000256" key="4">
    <source>
        <dbReference type="ARBA" id="ARBA00022989"/>
    </source>
</evidence>
<evidence type="ECO:0000256" key="10">
    <source>
        <dbReference type="ARBA" id="ARBA00069895"/>
    </source>
</evidence>
<dbReference type="GO" id="GO:0016493">
    <property type="term" value="F:C-C chemokine receptor activity"/>
    <property type="evidence" value="ECO:0000318"/>
    <property type="project" value="GO_Central"/>
</dbReference>
<dbReference type="GO" id="GO:0005783">
    <property type="term" value="C:endoplasmic reticulum"/>
    <property type="evidence" value="ECO:0007669"/>
    <property type="project" value="Ensembl"/>
</dbReference>
<dbReference type="AlphaFoldDB" id="A0A6I8N7P9"/>
<dbReference type="GO" id="GO:0060326">
    <property type="term" value="P:cell chemotaxis"/>
    <property type="evidence" value="ECO:0000318"/>
    <property type="project" value="GO_Central"/>
</dbReference>
<dbReference type="Gene3D" id="1.20.1070.10">
    <property type="entry name" value="Rhodopsin 7-helix transmembrane proteins"/>
    <property type="match status" value="1"/>
</dbReference>
<dbReference type="PANTHER" id="PTHR10489:SF735">
    <property type="entry name" value="C-C CHEMOKINE RECEPTOR TYPE 10"/>
    <property type="match status" value="1"/>
</dbReference>
<dbReference type="GO" id="GO:0007204">
    <property type="term" value="P:positive regulation of cytosolic calcium ion concentration"/>
    <property type="evidence" value="ECO:0000318"/>
    <property type="project" value="GO_Central"/>
</dbReference>
<evidence type="ECO:0000256" key="2">
    <source>
        <dbReference type="ARBA" id="ARBA00022475"/>
    </source>
</evidence>
<dbReference type="PROSITE" id="PS00237">
    <property type="entry name" value="G_PROTEIN_RECEP_F1_1"/>
    <property type="match status" value="1"/>
</dbReference>
<dbReference type="InterPro" id="IPR005382">
    <property type="entry name" value="Chemokine_CCR10"/>
</dbReference>
<dbReference type="PANTHER" id="PTHR10489">
    <property type="entry name" value="CELL ADHESION MOLECULE"/>
    <property type="match status" value="1"/>
</dbReference>
<dbReference type="Pfam" id="PF00001">
    <property type="entry name" value="7tm_1"/>
    <property type="match status" value="1"/>
</dbReference>
<organism evidence="16 17">
    <name type="scientific">Ornithorhynchus anatinus</name>
    <name type="common">Duckbill platypus</name>
    <dbReference type="NCBI Taxonomy" id="9258"/>
    <lineage>
        <taxon>Eukaryota</taxon>
        <taxon>Metazoa</taxon>
        <taxon>Chordata</taxon>
        <taxon>Craniata</taxon>
        <taxon>Vertebrata</taxon>
        <taxon>Euteleostomi</taxon>
        <taxon>Mammalia</taxon>
        <taxon>Monotremata</taxon>
        <taxon>Ornithorhynchidae</taxon>
        <taxon>Ornithorhynchus</taxon>
    </lineage>
</organism>
<keyword evidence="2" id="KW-1003">Cell membrane</keyword>
<feature type="domain" description="G-protein coupled receptors family 1 profile" evidence="15">
    <location>
        <begin position="54"/>
        <end position="305"/>
    </location>
</feature>
<evidence type="ECO:0000313" key="17">
    <source>
        <dbReference type="Proteomes" id="UP000002279"/>
    </source>
</evidence>
<keyword evidence="9 12" id="KW-0807">Transducer</keyword>
<dbReference type="GO" id="GO:0019722">
    <property type="term" value="P:calcium-mediated signaling"/>
    <property type="evidence" value="ECO:0000318"/>
    <property type="project" value="GO_Central"/>
</dbReference>
<dbReference type="GO" id="GO:0006955">
    <property type="term" value="P:immune response"/>
    <property type="evidence" value="ECO:0000318"/>
    <property type="project" value="GO_Central"/>
</dbReference>
<proteinExistence type="inferred from homology"/>
<evidence type="ECO:0000256" key="13">
    <source>
        <dbReference type="SAM" id="MobiDB-lite"/>
    </source>
</evidence>
<dbReference type="InterPro" id="IPR000276">
    <property type="entry name" value="GPCR_Rhodpsn"/>
</dbReference>
<dbReference type="InterPro" id="IPR050119">
    <property type="entry name" value="CCR1-9-like"/>
</dbReference>
<feature type="transmembrane region" description="Helical" evidence="14">
    <location>
        <begin position="111"/>
        <end position="132"/>
    </location>
</feature>
<name>A0A6I8N7P9_ORNAN</name>
<dbReference type="GO" id="GO:0019957">
    <property type="term" value="F:C-C chemokine binding"/>
    <property type="evidence" value="ECO:0000318"/>
    <property type="project" value="GO_Central"/>
</dbReference>
<evidence type="ECO:0000256" key="3">
    <source>
        <dbReference type="ARBA" id="ARBA00022692"/>
    </source>
</evidence>
<reference evidence="16 17" key="1">
    <citation type="journal article" date="2008" name="Nature">
        <title>Genome analysis of the platypus reveals unique signatures of evolution.</title>
        <authorList>
            <person name="Warren W.C."/>
            <person name="Hillier L.W."/>
            <person name="Marshall Graves J.A."/>
            <person name="Birney E."/>
            <person name="Ponting C.P."/>
            <person name="Grutzner F."/>
            <person name="Belov K."/>
            <person name="Miller W."/>
            <person name="Clarke L."/>
            <person name="Chinwalla A.T."/>
            <person name="Yang S.P."/>
            <person name="Heger A."/>
            <person name="Locke D.P."/>
            <person name="Miethke P."/>
            <person name="Waters P.D."/>
            <person name="Veyrunes F."/>
            <person name="Fulton L."/>
            <person name="Fulton B."/>
            <person name="Graves T."/>
            <person name="Wallis J."/>
            <person name="Puente X.S."/>
            <person name="Lopez-Otin C."/>
            <person name="Ordonez G.R."/>
            <person name="Eichler E.E."/>
            <person name="Chen L."/>
            <person name="Cheng Z."/>
            <person name="Deakin J.E."/>
            <person name="Alsop A."/>
            <person name="Thompson K."/>
            <person name="Kirby P."/>
            <person name="Papenfuss A.T."/>
            <person name="Wakefield M.J."/>
            <person name="Olender T."/>
            <person name="Lancet D."/>
            <person name="Huttley G.A."/>
            <person name="Smit A.F."/>
            <person name="Pask A."/>
            <person name="Temple-Smith P."/>
            <person name="Batzer M.A."/>
            <person name="Walker J.A."/>
            <person name="Konkel M.K."/>
            <person name="Harris R.S."/>
            <person name="Whittington C.M."/>
            <person name="Wong E.S."/>
            <person name="Gemmell N.J."/>
            <person name="Buschiazzo E."/>
            <person name="Vargas Jentzsch I.M."/>
            <person name="Merkel A."/>
            <person name="Schmitz J."/>
            <person name="Zemann A."/>
            <person name="Churakov G."/>
            <person name="Kriegs J.O."/>
            <person name="Brosius J."/>
            <person name="Murchison E.P."/>
            <person name="Sachidanandam R."/>
            <person name="Smith C."/>
            <person name="Hannon G.J."/>
            <person name="Tsend-Ayush E."/>
            <person name="McMillan D."/>
            <person name="Attenborough R."/>
            <person name="Rens W."/>
            <person name="Ferguson-Smith M."/>
            <person name="Lefevre C.M."/>
            <person name="Sharp J.A."/>
            <person name="Nicholas K.R."/>
            <person name="Ray D.A."/>
            <person name="Kube M."/>
            <person name="Reinhardt R."/>
            <person name="Pringle T.H."/>
            <person name="Taylor J."/>
            <person name="Jones R.C."/>
            <person name="Nixon B."/>
            <person name="Dacheux J.L."/>
            <person name="Niwa H."/>
            <person name="Sekita Y."/>
            <person name="Huang X."/>
            <person name="Stark A."/>
            <person name="Kheradpour P."/>
            <person name="Kellis M."/>
            <person name="Flicek P."/>
            <person name="Chen Y."/>
            <person name="Webber C."/>
            <person name="Hardison R."/>
            <person name="Nelson J."/>
            <person name="Hallsworth-Pepin K."/>
            <person name="Delehaunty K."/>
            <person name="Markovic C."/>
            <person name="Minx P."/>
            <person name="Feng Y."/>
            <person name="Kremitzki C."/>
            <person name="Mitreva M."/>
            <person name="Glasscock J."/>
            <person name="Wylie T."/>
            <person name="Wohldmann P."/>
            <person name="Thiru P."/>
            <person name="Nhan M.N."/>
            <person name="Pohl C.S."/>
            <person name="Smith S.M."/>
            <person name="Hou S."/>
            <person name="Nefedov M."/>
            <person name="de Jong P.J."/>
            <person name="Renfree M.B."/>
            <person name="Mardis E.R."/>
            <person name="Wilson R.K."/>
        </authorList>
    </citation>
    <scope>NUCLEOTIDE SEQUENCE [LARGE SCALE GENOMIC DNA]</scope>
    <source>
        <strain evidence="16 17">Glennie</strain>
    </source>
</reference>
<keyword evidence="7" id="KW-1015">Disulfide bond</keyword>
<feature type="transmembrane region" description="Helical" evidence="14">
    <location>
        <begin position="285"/>
        <end position="308"/>
    </location>
</feature>
<dbReference type="InterPro" id="IPR000355">
    <property type="entry name" value="Chemokine_rcpt"/>
</dbReference>
<dbReference type="PRINTS" id="PR00237">
    <property type="entry name" value="GPCRRHODOPSN"/>
</dbReference>
<dbReference type="PRINTS" id="PR01557">
    <property type="entry name" value="CHEMOKINER10"/>
</dbReference>
<comment type="subcellular location">
    <subcellularLocation>
        <location evidence="1">Cell membrane</location>
        <topology evidence="1">Multi-pass membrane protein</topology>
    </subcellularLocation>
</comment>
<evidence type="ECO:0000259" key="15">
    <source>
        <dbReference type="PROSITE" id="PS50262"/>
    </source>
</evidence>
<dbReference type="OMA" id="PNPRGRC"/>
<evidence type="ECO:0000256" key="6">
    <source>
        <dbReference type="ARBA" id="ARBA00023136"/>
    </source>
</evidence>
<keyword evidence="5 12" id="KW-0297">G-protein coupled receptor</keyword>
<feature type="transmembrane region" description="Helical" evidence="14">
    <location>
        <begin position="77"/>
        <end position="99"/>
    </location>
</feature>
<evidence type="ECO:0000313" key="16">
    <source>
        <dbReference type="Ensembl" id="ENSOANP00000036825.1"/>
    </source>
</evidence>
<dbReference type="SUPFAM" id="SSF81321">
    <property type="entry name" value="Family A G protein-coupled receptor-like"/>
    <property type="match status" value="1"/>
</dbReference>
<evidence type="ECO:0000256" key="12">
    <source>
        <dbReference type="RuleBase" id="RU000688"/>
    </source>
</evidence>
<reference evidence="16" key="2">
    <citation type="submission" date="2025-08" db="UniProtKB">
        <authorList>
            <consortium name="Ensembl"/>
        </authorList>
    </citation>
    <scope>IDENTIFICATION</scope>
    <source>
        <strain evidence="16">Glennie</strain>
    </source>
</reference>
<dbReference type="Proteomes" id="UP000002279">
    <property type="component" value="Chromosome 11"/>
</dbReference>
<dbReference type="PROSITE" id="PS50262">
    <property type="entry name" value="G_PROTEIN_RECEP_F1_2"/>
    <property type="match status" value="1"/>
</dbReference>
<comment type="similarity">
    <text evidence="12">Belongs to the G-protein coupled receptor 1 family.</text>
</comment>
<feature type="transmembrane region" description="Helical" evidence="14">
    <location>
        <begin position="238"/>
        <end position="258"/>
    </location>
</feature>
<dbReference type="Ensembl" id="ENSOANT00000063567.1">
    <property type="protein sequence ID" value="ENSOANP00000036825.1"/>
    <property type="gene ID" value="ENSOANG00000039679.1"/>
</dbReference>
<keyword evidence="4 14" id="KW-1133">Transmembrane helix</keyword>
<gene>
    <name evidence="16" type="primary">CCR10</name>
</gene>
<protein>
    <recommendedName>
        <fullName evidence="10">C-C chemokine receptor type 10</fullName>
    </recommendedName>
    <alternativeName>
        <fullName evidence="11">G-protein coupled receptor 2</fullName>
    </alternativeName>
</protein>
<sequence length="356" mass="37571">MGTEAASWTPSWDDYSSPYPSGLPELCDKGDVRAFGRVFQPAVLLPVAALGLAGNGLVLATHLAARRGPRSPTSAHLLQLALADLLLALTLPFAAAGAPGGRTPGVALCRAVFGLYSASFHAGFLFLACVSADRYLAVRRLAPSGPRPATGPARAATLAVWLLSLLLALPALLYVQDGGRDGRRRCRLVFPQGPARALQGASGVAQLALGFGLPLGVMAACYALLGRTLLAARGPERLRVLRVVAALVAAFVALQLPYSLALLLDTADLLAAREQSCSASKRRDLALLVTGGLALARCGLNPLLYAFLGPRFRRDLRRLLRDWRLRARPGPPGARRRPRPRPSSGSPPTETPSCSF</sequence>
<dbReference type="PRINTS" id="PR00657">
    <property type="entry name" value="CCCHEMOKINER"/>
</dbReference>
<evidence type="ECO:0000256" key="11">
    <source>
        <dbReference type="ARBA" id="ARBA00080387"/>
    </source>
</evidence>
<keyword evidence="3 12" id="KW-0812">Transmembrane</keyword>
<dbReference type="GeneTree" id="ENSGT01030000234667"/>
<keyword evidence="17" id="KW-1185">Reference proteome</keyword>
<feature type="transmembrane region" description="Helical" evidence="14">
    <location>
        <begin position="153"/>
        <end position="175"/>
    </location>
</feature>
<evidence type="ECO:0000256" key="7">
    <source>
        <dbReference type="ARBA" id="ARBA00023157"/>
    </source>
</evidence>
<reference evidence="16" key="3">
    <citation type="submission" date="2025-09" db="UniProtKB">
        <authorList>
            <consortium name="Ensembl"/>
        </authorList>
    </citation>
    <scope>IDENTIFICATION</scope>
    <source>
        <strain evidence="16">Glennie</strain>
    </source>
</reference>
<feature type="region of interest" description="Disordered" evidence="13">
    <location>
        <begin position="328"/>
        <end position="356"/>
    </location>
</feature>
<evidence type="ECO:0000256" key="8">
    <source>
        <dbReference type="ARBA" id="ARBA00023170"/>
    </source>
</evidence>
<evidence type="ECO:0000256" key="9">
    <source>
        <dbReference type="ARBA" id="ARBA00023224"/>
    </source>
</evidence>
<dbReference type="InParanoid" id="A0A6I8N7P9"/>
<dbReference type="FunFam" id="1.20.1070.10:FF:000184">
    <property type="entry name" value="C-C chemokine receptor type 10"/>
    <property type="match status" value="1"/>
</dbReference>
<keyword evidence="8 12" id="KW-0675">Receptor</keyword>
<dbReference type="InterPro" id="IPR017452">
    <property type="entry name" value="GPCR_Rhodpsn_7TM"/>
</dbReference>
<evidence type="ECO:0000256" key="5">
    <source>
        <dbReference type="ARBA" id="ARBA00023040"/>
    </source>
</evidence>
<dbReference type="Bgee" id="ENSOANG00000039679">
    <property type="expression patterns" value="Expressed in cerebellum"/>
</dbReference>
<dbReference type="FunCoup" id="A0A6I8N7P9">
    <property type="interactions" value="557"/>
</dbReference>
<feature type="transmembrane region" description="Helical" evidence="14">
    <location>
        <begin position="43"/>
        <end position="65"/>
    </location>
</feature>
<evidence type="ECO:0000256" key="1">
    <source>
        <dbReference type="ARBA" id="ARBA00004651"/>
    </source>
</evidence>
<feature type="transmembrane region" description="Helical" evidence="14">
    <location>
        <begin position="204"/>
        <end position="226"/>
    </location>
</feature>
<dbReference type="GO" id="GO:0009897">
    <property type="term" value="C:external side of plasma membrane"/>
    <property type="evidence" value="ECO:0000318"/>
    <property type="project" value="GO_Central"/>
</dbReference>